<dbReference type="GO" id="GO:0005524">
    <property type="term" value="F:ATP binding"/>
    <property type="evidence" value="ECO:0007669"/>
    <property type="project" value="UniProtKB-UniRule"/>
</dbReference>
<feature type="region of interest" description="Disordered" evidence="26">
    <location>
        <begin position="394"/>
        <end position="477"/>
    </location>
</feature>
<keyword evidence="21" id="KW-0449">Lipoprotein</keyword>
<dbReference type="VEuPathDB" id="ToxoDB:BESB_072830"/>
<dbReference type="GO" id="GO:0005952">
    <property type="term" value="C:cAMP-dependent protein kinase complex"/>
    <property type="evidence" value="ECO:0007669"/>
    <property type="project" value="TreeGrafter"/>
</dbReference>
<dbReference type="SMART" id="SM00100">
    <property type="entry name" value="cNMP"/>
    <property type="match status" value="4"/>
</dbReference>
<dbReference type="GO" id="GO:0046872">
    <property type="term" value="F:metal ion binding"/>
    <property type="evidence" value="ECO:0007669"/>
    <property type="project" value="UniProtKB-KW"/>
</dbReference>
<evidence type="ECO:0000259" key="29">
    <source>
        <dbReference type="PROSITE" id="PS51285"/>
    </source>
</evidence>
<dbReference type="InterPro" id="IPR011009">
    <property type="entry name" value="Kinase-like_dom_sf"/>
</dbReference>
<feature type="compositionally biased region" description="Low complexity" evidence="26">
    <location>
        <begin position="153"/>
        <end position="163"/>
    </location>
</feature>
<dbReference type="FunFam" id="2.60.120.10:FF:000068">
    <property type="entry name" value="cGMP-dependent protein kinase"/>
    <property type="match status" value="1"/>
</dbReference>
<keyword evidence="10" id="KW-0140">cGMP</keyword>
<comment type="subcellular location">
    <subcellularLocation>
        <location evidence="2">Cell membrane</location>
        <topology evidence="2">Lipid-anchor</topology>
    </subcellularLocation>
    <subcellularLocation>
        <location evidence="3">Cytoplasm</location>
    </subcellularLocation>
</comment>
<reference evidence="30 31" key="1">
    <citation type="submission" date="2017-09" db="EMBL/GenBank/DDBJ databases">
        <title>Genome sequencing of Besnoitia besnoiti strain Bb-Ger1.</title>
        <authorList>
            <person name="Schares G."/>
            <person name="Venepally P."/>
            <person name="Lorenzi H.A."/>
        </authorList>
    </citation>
    <scope>NUCLEOTIDE SEQUENCE [LARGE SCALE GENOMIC DNA]</scope>
    <source>
        <strain evidence="30 31">Bb-Ger1</strain>
    </source>
</reference>
<dbReference type="PROSITE" id="PS00108">
    <property type="entry name" value="PROTEIN_KINASE_ST"/>
    <property type="match status" value="1"/>
</dbReference>
<dbReference type="GeneID" id="40312209"/>
<evidence type="ECO:0000256" key="11">
    <source>
        <dbReference type="ARBA" id="ARBA00022679"/>
    </source>
</evidence>
<dbReference type="CDD" id="cd05572">
    <property type="entry name" value="STKc_cGK"/>
    <property type="match status" value="1"/>
</dbReference>
<evidence type="ECO:0000256" key="20">
    <source>
        <dbReference type="ARBA" id="ARBA00023139"/>
    </source>
</evidence>
<feature type="region of interest" description="Disordered" evidence="26">
    <location>
        <begin position="1"/>
        <end position="59"/>
    </location>
</feature>
<evidence type="ECO:0000256" key="13">
    <source>
        <dbReference type="ARBA" id="ARBA00022723"/>
    </source>
</evidence>
<dbReference type="GO" id="GO:0005737">
    <property type="term" value="C:cytoplasm"/>
    <property type="evidence" value="ECO:0007669"/>
    <property type="project" value="UniProtKB-SubCell"/>
</dbReference>
<keyword evidence="11" id="KW-0808">Transferase</keyword>
<dbReference type="InterPro" id="IPR018490">
    <property type="entry name" value="cNMP-bd_dom_sf"/>
</dbReference>
<comment type="caution">
    <text evidence="30">The sequence shown here is derived from an EMBL/GenBank/DDBJ whole genome shotgun (WGS) entry which is preliminary data.</text>
</comment>
<evidence type="ECO:0000256" key="3">
    <source>
        <dbReference type="ARBA" id="ARBA00004496"/>
    </source>
</evidence>
<dbReference type="PROSITE" id="PS51285">
    <property type="entry name" value="AGC_KINASE_CTER"/>
    <property type="match status" value="1"/>
</dbReference>
<dbReference type="FunFam" id="1.10.510.10:FF:000571">
    <property type="entry name" value="Maternal embryonic leucine zipper kinase"/>
    <property type="match status" value="1"/>
</dbReference>
<evidence type="ECO:0000259" key="28">
    <source>
        <dbReference type="PROSITE" id="PS50042"/>
    </source>
</evidence>
<dbReference type="PROSITE" id="PS50042">
    <property type="entry name" value="CNMP_BINDING_3"/>
    <property type="match status" value="4"/>
</dbReference>
<dbReference type="InterPro" id="IPR008271">
    <property type="entry name" value="Ser/Thr_kinase_AS"/>
</dbReference>
<evidence type="ECO:0000256" key="16">
    <source>
        <dbReference type="ARBA" id="ARBA00022840"/>
    </source>
</evidence>
<feature type="domain" description="Cyclic nucleotide-binding" evidence="28">
    <location>
        <begin position="793"/>
        <end position="869"/>
    </location>
</feature>
<evidence type="ECO:0000256" key="17">
    <source>
        <dbReference type="ARBA" id="ARBA00022842"/>
    </source>
</evidence>
<dbReference type="CDD" id="cd00038">
    <property type="entry name" value="CAP_ED"/>
    <property type="match status" value="4"/>
</dbReference>
<evidence type="ECO:0000256" key="12">
    <source>
        <dbReference type="ARBA" id="ARBA00022707"/>
    </source>
</evidence>
<dbReference type="STRING" id="94643.A0A2A9MCV2"/>
<evidence type="ECO:0000256" key="10">
    <source>
        <dbReference type="ARBA" id="ARBA00022535"/>
    </source>
</evidence>
<dbReference type="PANTHER" id="PTHR24353">
    <property type="entry name" value="CYCLIC NUCLEOTIDE-DEPENDENT PROTEIN KINASE"/>
    <property type="match status" value="1"/>
</dbReference>
<evidence type="ECO:0000256" key="8">
    <source>
        <dbReference type="ARBA" id="ARBA00022490"/>
    </source>
</evidence>
<evidence type="ECO:0000256" key="4">
    <source>
        <dbReference type="ARBA" id="ARBA00006352"/>
    </source>
</evidence>
<keyword evidence="18" id="KW-0142">cGMP-binding</keyword>
<evidence type="ECO:0000256" key="25">
    <source>
        <dbReference type="PROSITE-ProRule" id="PRU10141"/>
    </source>
</evidence>
<keyword evidence="8" id="KW-0963">Cytoplasm</keyword>
<evidence type="ECO:0000313" key="30">
    <source>
        <dbReference type="EMBL" id="PFH34131.1"/>
    </source>
</evidence>
<keyword evidence="19" id="KW-0472">Membrane</keyword>
<comment type="subunit">
    <text evidence="5">Monomer.</text>
</comment>
<feature type="compositionally biased region" description="Polar residues" evidence="26">
    <location>
        <begin position="1"/>
        <end position="24"/>
    </location>
</feature>
<feature type="compositionally biased region" description="Basic and acidic residues" evidence="26">
    <location>
        <begin position="448"/>
        <end position="475"/>
    </location>
</feature>
<organism evidence="30 31">
    <name type="scientific">Besnoitia besnoiti</name>
    <name type="common">Apicomplexan protozoan</name>
    <dbReference type="NCBI Taxonomy" id="94643"/>
    <lineage>
        <taxon>Eukaryota</taxon>
        <taxon>Sar</taxon>
        <taxon>Alveolata</taxon>
        <taxon>Apicomplexa</taxon>
        <taxon>Conoidasida</taxon>
        <taxon>Coccidia</taxon>
        <taxon>Eucoccidiorida</taxon>
        <taxon>Eimeriorina</taxon>
        <taxon>Sarcocystidae</taxon>
        <taxon>Besnoitia</taxon>
    </lineage>
</organism>
<dbReference type="PROSITE" id="PS00889">
    <property type="entry name" value="CNMP_BINDING_2"/>
    <property type="match status" value="3"/>
</dbReference>
<protein>
    <recommendedName>
        <fullName evidence="22">cGMP-dependent protein kinase</fullName>
        <ecNumber evidence="6">2.7.11.12</ecNumber>
    </recommendedName>
</protein>
<dbReference type="PROSITE" id="PS00888">
    <property type="entry name" value="CNMP_BINDING_1"/>
    <property type="match status" value="2"/>
</dbReference>
<evidence type="ECO:0000256" key="15">
    <source>
        <dbReference type="ARBA" id="ARBA00022777"/>
    </source>
</evidence>
<feature type="region of interest" description="Disordered" evidence="26">
    <location>
        <begin position="71"/>
        <end position="189"/>
    </location>
</feature>
<dbReference type="Pfam" id="PF00027">
    <property type="entry name" value="cNMP_binding"/>
    <property type="match status" value="3"/>
</dbReference>
<feature type="domain" description="Cyclic nucleotide-binding" evidence="28">
    <location>
        <begin position="519"/>
        <end position="635"/>
    </location>
</feature>
<dbReference type="GO" id="GO:0030553">
    <property type="term" value="F:cGMP binding"/>
    <property type="evidence" value="ECO:0007669"/>
    <property type="project" value="UniProtKB-KW"/>
</dbReference>
<gene>
    <name evidence="30" type="ORF">BESB_072830</name>
</gene>
<dbReference type="SUPFAM" id="SSF51206">
    <property type="entry name" value="cAMP-binding domain-like"/>
    <property type="match status" value="4"/>
</dbReference>
<dbReference type="EMBL" id="NWUJ01000007">
    <property type="protein sequence ID" value="PFH34131.1"/>
    <property type="molecule type" value="Genomic_DNA"/>
</dbReference>
<proteinExistence type="inferred from homology"/>
<dbReference type="Gene3D" id="2.60.120.10">
    <property type="entry name" value="Jelly Rolls"/>
    <property type="match status" value="4"/>
</dbReference>
<feature type="domain" description="Cyclic nucleotide-binding" evidence="28">
    <location>
        <begin position="891"/>
        <end position="990"/>
    </location>
</feature>
<name>A0A2A9MCV2_BESBE</name>
<dbReference type="InterPro" id="IPR018488">
    <property type="entry name" value="cNMP-bd_CS"/>
</dbReference>
<feature type="compositionally biased region" description="Basic residues" evidence="26">
    <location>
        <begin position="164"/>
        <end position="180"/>
    </location>
</feature>
<feature type="compositionally biased region" description="Low complexity" evidence="26">
    <location>
        <begin position="275"/>
        <end position="287"/>
    </location>
</feature>
<feature type="compositionally biased region" description="Low complexity" evidence="26">
    <location>
        <begin position="251"/>
        <end position="261"/>
    </location>
</feature>
<dbReference type="Gene3D" id="1.10.510.10">
    <property type="entry name" value="Transferase(Phosphotransferase) domain 1"/>
    <property type="match status" value="1"/>
</dbReference>
<keyword evidence="17" id="KW-0460">Magnesium</keyword>
<dbReference type="Proteomes" id="UP000224006">
    <property type="component" value="Unassembled WGS sequence"/>
</dbReference>
<keyword evidence="16 25" id="KW-0067">ATP-binding</keyword>
<keyword evidence="9" id="KW-0723">Serine/threonine-protein kinase</keyword>
<dbReference type="EC" id="2.7.11.12" evidence="6"/>
<dbReference type="InterPro" id="IPR000595">
    <property type="entry name" value="cNMP-bd_dom"/>
</dbReference>
<dbReference type="PRINTS" id="PR00103">
    <property type="entry name" value="CAMPKINASE"/>
</dbReference>
<keyword evidence="14 25" id="KW-0547">Nucleotide-binding</keyword>
<keyword evidence="7" id="KW-1003">Cell membrane</keyword>
<evidence type="ECO:0000256" key="14">
    <source>
        <dbReference type="ARBA" id="ARBA00022741"/>
    </source>
</evidence>
<dbReference type="GO" id="GO:0005886">
    <property type="term" value="C:plasma membrane"/>
    <property type="evidence" value="ECO:0007669"/>
    <property type="project" value="UniProtKB-SubCell"/>
</dbReference>
<dbReference type="GO" id="GO:0004692">
    <property type="term" value="F:cGMP-dependent protein kinase activity"/>
    <property type="evidence" value="ECO:0007669"/>
    <property type="project" value="UniProtKB-EC"/>
</dbReference>
<evidence type="ECO:0000256" key="26">
    <source>
        <dbReference type="SAM" id="MobiDB-lite"/>
    </source>
</evidence>
<feature type="region of interest" description="Disordered" evidence="26">
    <location>
        <begin position="232"/>
        <end position="372"/>
    </location>
</feature>
<dbReference type="Pfam" id="PF00069">
    <property type="entry name" value="Pkinase"/>
    <property type="match status" value="1"/>
</dbReference>
<accession>A0A2A9MCV2</accession>
<comment type="catalytic activity">
    <reaction evidence="23">
        <text>L-threonyl-[protein] + ATP = O-phospho-L-threonyl-[protein] + ADP + H(+)</text>
        <dbReference type="Rhea" id="RHEA:46608"/>
        <dbReference type="Rhea" id="RHEA-COMP:11060"/>
        <dbReference type="Rhea" id="RHEA-COMP:11605"/>
        <dbReference type="ChEBI" id="CHEBI:15378"/>
        <dbReference type="ChEBI" id="CHEBI:30013"/>
        <dbReference type="ChEBI" id="CHEBI:30616"/>
        <dbReference type="ChEBI" id="CHEBI:61977"/>
        <dbReference type="ChEBI" id="CHEBI:456216"/>
        <dbReference type="EC" id="2.7.11.12"/>
    </reaction>
</comment>
<feature type="compositionally biased region" description="Basic and acidic residues" evidence="26">
    <location>
        <begin position="288"/>
        <end position="319"/>
    </location>
</feature>
<evidence type="ECO:0000256" key="22">
    <source>
        <dbReference type="ARBA" id="ARBA00024113"/>
    </source>
</evidence>
<comment type="cofactor">
    <cofactor evidence="1">
        <name>Mg(2+)</name>
        <dbReference type="ChEBI" id="CHEBI:18420"/>
    </cofactor>
</comment>
<sequence>MGSCVSKNSSTRVSRPSALSASKQTAANAPPGAAGDDTSATAAAEEATKKSPASGRGGKVFCEDEVLSEFLEDQETLPGSAGAGATRGRDWGGDTPRSRNPGLGRPDGSCTSSCSPRAVEKERAPVTARSGGNDWRSPCAAEARARRRGGPRGRLLSPRSPRVFSRRPSSRGRSRNKLRGKKDSEVHKGKLIADSLSCLDSWEASFLPSERLRGEPLTRFDTARSCRRVEPGLLENPKFASLPPTRGASHSPSPLLELPLEARWTGGGVERSSERSSASRALRSASDACRRRDRHDSPLRRFSSLRDSRELSRIERRPGEASPSSQCAGWRGEENDPSARHPLLPRHSFSLPRGGRVSAEREQARESCLSGGDVRDCQGFVSASEAIWKEEVVQAPTEPAPQASLSENGQAVEAKTSEPKELGEALSQANSGMPTSSEVAPPLNSAAGDKREALDQTHAEHGEIHKEKHGGDRKPAQKAILQQDDSHKEEEALSAHLSYREKTPSDFALIRDSLKANLVCSSLNEGEIDALAVAMQFFTFKKGDLVTKQGEPGSYFFIVHSGAFDVLVNDKRVNVMDKGKAFGEIALIHNTERSATVLASSVEGALWGVQRHTFRETLKQLSSRNFAENRQFLASVKFFEMLTEAQKNVITNALVVENFKAGQPIVKEGDAGDVLYIIKSGRAMVSIGGKEIRMLKKGDYFGERALLYKEPRSATITAEEFTVCVSIGRELLDRVLGNLQHVLFRNIMVEALQQSKVYELFQGDQLSKLIEAAVVKDYAPDYVILDKENKTKGVRFFFVLEGELSVYAYVQNVATKEEEKKLIATLKRGQAFGEEYVLNPTRAFNHFVKSVGPCKLALFTSSVLTATLGGEDIDETLDFNNKRAIIRKMYIFRYLSDQQMTMLIKAFKTVRYMSGEYIIKEGERGTRFFIIKAGEVAILKNNKRLRTLGRHDYFGERALLYDEPRTASVCANSAEVDLWVVDKSVFNEIIKGPMLAHLEERIRMQDTKVEFQDLQVVRVVGRGTFGTVKLVQHVPTNIRYALKCVSRKSVVALNQQQHIRLEREIMAENDHPFIIRLVRTFRDKEFLYFLTELVTGGELYDAIRKLGLLARSQAQFYLASIVLAIEYLHERNIAYRDLKPENILLDSQGYVKLIDFGCAKKMQGRAYTLVGTPHYMAPEVILGKGYTLTADTWAFGVCLYEFMCGPLPFGNDAEDQLEIFRDILTGKLVFPHYVTDQDAINLMKRLLCRLPEVRIGCSINGYKDIKEHAFFGDFDWDKLAGRGLPPPLAPKGETYAEDTEQGSFELDEDDTIVLEDEYDWDKDF</sequence>
<dbReference type="InterPro" id="IPR035014">
    <property type="entry name" value="STKc_cGK"/>
</dbReference>
<evidence type="ECO:0000256" key="9">
    <source>
        <dbReference type="ARBA" id="ARBA00022527"/>
    </source>
</evidence>
<dbReference type="RefSeq" id="XP_029218140.1">
    <property type="nucleotide sequence ID" value="XM_029365656.1"/>
</dbReference>
<dbReference type="InterPro" id="IPR017441">
    <property type="entry name" value="Protein_kinase_ATP_BS"/>
</dbReference>
<evidence type="ECO:0000256" key="21">
    <source>
        <dbReference type="ARBA" id="ARBA00023288"/>
    </source>
</evidence>
<feature type="binding site" evidence="25">
    <location>
        <position position="1043"/>
    </location>
    <ligand>
        <name>ATP</name>
        <dbReference type="ChEBI" id="CHEBI:30616"/>
    </ligand>
</feature>
<dbReference type="PANTHER" id="PTHR24353:SF37">
    <property type="entry name" value="CAMP-DEPENDENT PROTEIN KINASE CATALYTIC SUBUNIT PRKX"/>
    <property type="match status" value="1"/>
</dbReference>
<keyword evidence="12" id="KW-0519">Myristate</keyword>
<dbReference type="OrthoDB" id="100546at2759"/>
<evidence type="ECO:0000256" key="23">
    <source>
        <dbReference type="ARBA" id="ARBA00047298"/>
    </source>
</evidence>
<feature type="domain" description="Protein kinase" evidence="27">
    <location>
        <begin position="1014"/>
        <end position="1271"/>
    </location>
</feature>
<evidence type="ECO:0000256" key="18">
    <source>
        <dbReference type="ARBA" id="ARBA00022992"/>
    </source>
</evidence>
<feature type="domain" description="Cyclic nucleotide-binding" evidence="28">
    <location>
        <begin position="638"/>
        <end position="737"/>
    </location>
</feature>
<dbReference type="SUPFAM" id="SSF56112">
    <property type="entry name" value="Protein kinase-like (PK-like)"/>
    <property type="match status" value="1"/>
</dbReference>
<evidence type="ECO:0000256" key="24">
    <source>
        <dbReference type="ARBA" id="ARBA00047462"/>
    </source>
</evidence>
<evidence type="ECO:0000259" key="27">
    <source>
        <dbReference type="PROSITE" id="PS50011"/>
    </source>
</evidence>
<dbReference type="GO" id="GO:0004691">
    <property type="term" value="F:cAMP-dependent protein kinase activity"/>
    <property type="evidence" value="ECO:0007669"/>
    <property type="project" value="TreeGrafter"/>
</dbReference>
<keyword evidence="15 30" id="KW-0418">Kinase</keyword>
<dbReference type="Gene3D" id="3.30.200.20">
    <property type="entry name" value="Phosphorylase Kinase, domain 1"/>
    <property type="match status" value="1"/>
</dbReference>
<feature type="compositionally biased region" description="Polar residues" evidence="26">
    <location>
        <begin position="427"/>
        <end position="438"/>
    </location>
</feature>
<evidence type="ECO:0000313" key="31">
    <source>
        <dbReference type="Proteomes" id="UP000224006"/>
    </source>
</evidence>
<keyword evidence="13" id="KW-0479">Metal-binding</keyword>
<evidence type="ECO:0000256" key="5">
    <source>
        <dbReference type="ARBA" id="ARBA00011245"/>
    </source>
</evidence>
<evidence type="ECO:0000256" key="19">
    <source>
        <dbReference type="ARBA" id="ARBA00023136"/>
    </source>
</evidence>
<evidence type="ECO:0000256" key="1">
    <source>
        <dbReference type="ARBA" id="ARBA00001946"/>
    </source>
</evidence>
<dbReference type="SMART" id="SM00220">
    <property type="entry name" value="S_TKc"/>
    <property type="match status" value="1"/>
</dbReference>
<comment type="similarity">
    <text evidence="4">Belongs to the protein kinase superfamily. AGC Ser/Thr protein kinase family. cGMP subfamily.</text>
</comment>
<evidence type="ECO:0000256" key="2">
    <source>
        <dbReference type="ARBA" id="ARBA00004193"/>
    </source>
</evidence>
<comment type="catalytic activity">
    <reaction evidence="24">
        <text>L-seryl-[protein] + ATP = O-phospho-L-seryl-[protein] + ADP + H(+)</text>
        <dbReference type="Rhea" id="RHEA:17989"/>
        <dbReference type="Rhea" id="RHEA-COMP:9863"/>
        <dbReference type="Rhea" id="RHEA-COMP:11604"/>
        <dbReference type="ChEBI" id="CHEBI:15378"/>
        <dbReference type="ChEBI" id="CHEBI:29999"/>
        <dbReference type="ChEBI" id="CHEBI:30616"/>
        <dbReference type="ChEBI" id="CHEBI:83421"/>
        <dbReference type="ChEBI" id="CHEBI:456216"/>
        <dbReference type="EC" id="2.7.11.12"/>
    </reaction>
</comment>
<dbReference type="PROSITE" id="PS50011">
    <property type="entry name" value="PROTEIN_KINASE_DOM"/>
    <property type="match status" value="1"/>
</dbReference>
<feature type="compositionally biased region" description="Low complexity" evidence="26">
    <location>
        <begin position="25"/>
        <end position="53"/>
    </location>
</feature>
<dbReference type="InterPro" id="IPR000719">
    <property type="entry name" value="Prot_kinase_dom"/>
</dbReference>
<dbReference type="PROSITE" id="PS00107">
    <property type="entry name" value="PROTEIN_KINASE_ATP"/>
    <property type="match status" value="1"/>
</dbReference>
<evidence type="ECO:0000256" key="7">
    <source>
        <dbReference type="ARBA" id="ARBA00022475"/>
    </source>
</evidence>
<dbReference type="KEGG" id="bbes:BESB_072830"/>
<feature type="domain" description="AGC-kinase C-terminal" evidence="29">
    <location>
        <begin position="1272"/>
        <end position="1324"/>
    </location>
</feature>
<keyword evidence="20" id="KW-0564">Palmitate</keyword>
<keyword evidence="31" id="KW-1185">Reference proteome</keyword>
<dbReference type="InterPro" id="IPR014710">
    <property type="entry name" value="RmlC-like_jellyroll"/>
</dbReference>
<evidence type="ECO:0000256" key="6">
    <source>
        <dbReference type="ARBA" id="ARBA00012428"/>
    </source>
</evidence>
<dbReference type="InterPro" id="IPR000961">
    <property type="entry name" value="AGC-kinase_C"/>
</dbReference>